<dbReference type="Gramene" id="Psat06G0345400-T1">
    <property type="protein sequence ID" value="KAI5397642.1"/>
    <property type="gene ID" value="KIW84_063454"/>
</dbReference>
<feature type="signal peptide" evidence="6">
    <location>
        <begin position="1"/>
        <end position="15"/>
    </location>
</feature>
<accession>A0A9D5A4W3</accession>
<dbReference type="CDD" id="cd10017">
    <property type="entry name" value="B3_DNA"/>
    <property type="match status" value="1"/>
</dbReference>
<dbReference type="PANTHER" id="PTHR34269">
    <property type="entry name" value="TRANSCRIPTION FACTOR B3-DOMAIN FAMILY-RELATED"/>
    <property type="match status" value="1"/>
</dbReference>
<dbReference type="GO" id="GO:0003677">
    <property type="term" value="F:DNA binding"/>
    <property type="evidence" value="ECO:0007669"/>
    <property type="project" value="UniProtKB-KW"/>
</dbReference>
<feature type="chain" id="PRO_5040045610" description="B3 domain-containing protein" evidence="6">
    <location>
        <begin position="16"/>
        <end position="194"/>
    </location>
</feature>
<keyword evidence="6" id="KW-0732">Signal</keyword>
<dbReference type="PANTHER" id="PTHR34269:SF11">
    <property type="entry name" value="B3 DOMAIN PROTEIN"/>
    <property type="match status" value="1"/>
</dbReference>
<keyword evidence="9" id="KW-1185">Reference proteome</keyword>
<evidence type="ECO:0000256" key="2">
    <source>
        <dbReference type="ARBA" id="ARBA00023015"/>
    </source>
</evidence>
<dbReference type="EMBL" id="JAMSHJ010000006">
    <property type="protein sequence ID" value="KAI5397645.1"/>
    <property type="molecule type" value="Genomic_DNA"/>
</dbReference>
<reference evidence="7 9" key="1">
    <citation type="journal article" date="2022" name="Nat. Genet.">
        <title>Improved pea reference genome and pan-genome highlight genomic features and evolutionary characteristics.</title>
        <authorList>
            <person name="Yang T."/>
            <person name="Liu R."/>
            <person name="Luo Y."/>
            <person name="Hu S."/>
            <person name="Wang D."/>
            <person name="Wang C."/>
            <person name="Pandey M.K."/>
            <person name="Ge S."/>
            <person name="Xu Q."/>
            <person name="Li N."/>
            <person name="Li G."/>
            <person name="Huang Y."/>
            <person name="Saxena R.K."/>
            <person name="Ji Y."/>
            <person name="Li M."/>
            <person name="Yan X."/>
            <person name="He Y."/>
            <person name="Liu Y."/>
            <person name="Wang X."/>
            <person name="Xiang C."/>
            <person name="Varshney R.K."/>
            <person name="Ding H."/>
            <person name="Gao S."/>
            <person name="Zong X."/>
        </authorList>
    </citation>
    <scope>NUCLEOTIDE SEQUENCE [LARGE SCALE GENOMIC DNA]</scope>
    <source>
        <strain evidence="7 9">cv. Zhongwan 6</strain>
    </source>
</reference>
<dbReference type="InterPro" id="IPR051442">
    <property type="entry name" value="B3_domain"/>
</dbReference>
<comment type="caution">
    <text evidence="7">The sequence shown here is derived from an EMBL/GenBank/DDBJ whole genome shotgun (WGS) entry which is preliminary data.</text>
</comment>
<keyword evidence="2" id="KW-0805">Transcription regulation</keyword>
<evidence type="ECO:0000313" key="7">
    <source>
        <dbReference type="EMBL" id="KAI5397642.1"/>
    </source>
</evidence>
<dbReference type="Gramene" id="Psat06G0345600-T1">
    <property type="protein sequence ID" value="KAI5397645.1"/>
    <property type="gene ID" value="KIW84_063456"/>
</dbReference>
<dbReference type="GO" id="GO:0005634">
    <property type="term" value="C:nucleus"/>
    <property type="evidence" value="ECO:0007669"/>
    <property type="project" value="UniProtKB-SubCell"/>
</dbReference>
<evidence type="ECO:0000256" key="4">
    <source>
        <dbReference type="ARBA" id="ARBA00023163"/>
    </source>
</evidence>
<protein>
    <recommendedName>
        <fullName evidence="10">B3 domain-containing protein</fullName>
    </recommendedName>
</protein>
<sequence length="194" mass="22228">MALTNFLVCTHLSLAGSCSHYCSDAEIIVSKKQKRVQQETDDVVEPESVCIHLSLSCHCMDETRMSKKRKYEQEASNLDGSWKIKKVLEMSDLGNNSRLLVKKELAKEFVIPFLAGGAEAAKEKEGVEVQVLDIDHNTLHSLNFKIWTSAQSYVFTKKWVKDFVRKRNLKKGDQIGLRWNAQSQQFEFSVLRRC</sequence>
<comment type="subcellular location">
    <subcellularLocation>
        <location evidence="1">Nucleus</location>
    </subcellularLocation>
</comment>
<keyword evidence="5" id="KW-0539">Nucleus</keyword>
<dbReference type="OrthoDB" id="1915967at2759"/>
<keyword evidence="4" id="KW-0804">Transcription</keyword>
<organism evidence="7 9">
    <name type="scientific">Pisum sativum</name>
    <name type="common">Garden pea</name>
    <name type="synonym">Lathyrus oleraceus</name>
    <dbReference type="NCBI Taxonomy" id="3888"/>
    <lineage>
        <taxon>Eukaryota</taxon>
        <taxon>Viridiplantae</taxon>
        <taxon>Streptophyta</taxon>
        <taxon>Embryophyta</taxon>
        <taxon>Tracheophyta</taxon>
        <taxon>Spermatophyta</taxon>
        <taxon>Magnoliopsida</taxon>
        <taxon>eudicotyledons</taxon>
        <taxon>Gunneridae</taxon>
        <taxon>Pentapetalae</taxon>
        <taxon>rosids</taxon>
        <taxon>fabids</taxon>
        <taxon>Fabales</taxon>
        <taxon>Fabaceae</taxon>
        <taxon>Papilionoideae</taxon>
        <taxon>50 kb inversion clade</taxon>
        <taxon>NPAAA clade</taxon>
        <taxon>Hologalegina</taxon>
        <taxon>IRL clade</taxon>
        <taxon>Fabeae</taxon>
        <taxon>Lathyrus</taxon>
    </lineage>
</organism>
<evidence type="ECO:0008006" key="10">
    <source>
        <dbReference type="Google" id="ProtNLM"/>
    </source>
</evidence>
<dbReference type="SUPFAM" id="SSF101936">
    <property type="entry name" value="DNA-binding pseudobarrel domain"/>
    <property type="match status" value="1"/>
</dbReference>
<dbReference type="Gene3D" id="2.40.330.10">
    <property type="entry name" value="DNA-binding pseudobarrel domain"/>
    <property type="match status" value="1"/>
</dbReference>
<name>A0A9D5A4W3_PEA</name>
<evidence type="ECO:0000313" key="8">
    <source>
        <dbReference type="EMBL" id="KAI5397645.1"/>
    </source>
</evidence>
<dbReference type="InterPro" id="IPR015300">
    <property type="entry name" value="DNA-bd_pseudobarrel_sf"/>
</dbReference>
<evidence type="ECO:0000256" key="3">
    <source>
        <dbReference type="ARBA" id="ARBA00023125"/>
    </source>
</evidence>
<evidence type="ECO:0000313" key="9">
    <source>
        <dbReference type="Proteomes" id="UP001058974"/>
    </source>
</evidence>
<evidence type="ECO:0000256" key="1">
    <source>
        <dbReference type="ARBA" id="ARBA00004123"/>
    </source>
</evidence>
<dbReference type="AlphaFoldDB" id="A0A9D5A4W3"/>
<keyword evidence="3" id="KW-0238">DNA-binding</keyword>
<dbReference type="InterPro" id="IPR003340">
    <property type="entry name" value="B3_DNA-bd"/>
</dbReference>
<evidence type="ECO:0000256" key="6">
    <source>
        <dbReference type="SAM" id="SignalP"/>
    </source>
</evidence>
<gene>
    <name evidence="7" type="ORF">KIW84_063454</name>
    <name evidence="8" type="ORF">KIW84_063456</name>
</gene>
<dbReference type="EMBL" id="JAMSHJ010000006">
    <property type="protein sequence ID" value="KAI5397642.1"/>
    <property type="molecule type" value="Genomic_DNA"/>
</dbReference>
<evidence type="ECO:0000256" key="5">
    <source>
        <dbReference type="ARBA" id="ARBA00023242"/>
    </source>
</evidence>
<proteinExistence type="predicted"/>
<dbReference type="Proteomes" id="UP001058974">
    <property type="component" value="Chromosome 6"/>
</dbReference>